<dbReference type="Proteomes" id="UP000254535">
    <property type="component" value="Chromosome"/>
</dbReference>
<proteinExistence type="predicted"/>
<gene>
    <name evidence="1" type="ORF">CFN16_26360</name>
</gene>
<evidence type="ECO:0000313" key="1">
    <source>
        <dbReference type="EMBL" id="AXJ07527.1"/>
    </source>
</evidence>
<evidence type="ECO:0000313" key="2">
    <source>
        <dbReference type="Proteomes" id="UP000254535"/>
    </source>
</evidence>
<accession>A0A345V475</accession>
<dbReference type="EMBL" id="CP022313">
    <property type="protein sequence ID" value="AXJ07527.1"/>
    <property type="molecule type" value="Genomic_DNA"/>
</dbReference>
<dbReference type="AlphaFoldDB" id="A0A345V475"/>
<dbReference type="RefSeq" id="WP_115079563.1">
    <property type="nucleotide sequence ID" value="NZ_CP022313.1"/>
</dbReference>
<organism evidence="1 2">
    <name type="scientific">Pseudomonas fluorescens</name>
    <dbReference type="NCBI Taxonomy" id="294"/>
    <lineage>
        <taxon>Bacteria</taxon>
        <taxon>Pseudomonadati</taxon>
        <taxon>Pseudomonadota</taxon>
        <taxon>Gammaproteobacteria</taxon>
        <taxon>Pseudomonadales</taxon>
        <taxon>Pseudomonadaceae</taxon>
        <taxon>Pseudomonas</taxon>
    </lineage>
</organism>
<reference evidence="1 2" key="1">
    <citation type="submission" date="2017-07" db="EMBL/GenBank/DDBJ databases">
        <title>Genome sequence of Pseudomonas NEP1.</title>
        <authorList>
            <person name="Nascimento F.X."/>
        </authorList>
    </citation>
    <scope>NUCLEOTIDE SEQUENCE [LARGE SCALE GENOMIC DNA]</scope>
    <source>
        <strain evidence="1 2">NEP1</strain>
    </source>
</reference>
<sequence>MSCLNSQDWTAAGGIRLPSLVSAKLAIAQAHDWGALVDAYLVDAAEVGDRFVAYVYGDLSGQLVDGMTIVTPPSEVIAEVEGMALLRTVSGNDHYVLVSRLPAAA</sequence>
<protein>
    <submittedName>
        <fullName evidence="1">Uncharacterized protein</fullName>
    </submittedName>
</protein>
<name>A0A345V475_PSEFL</name>